<organism evidence="2 3">
    <name type="scientific">Salix koriyanagi</name>
    <dbReference type="NCBI Taxonomy" id="2511006"/>
    <lineage>
        <taxon>Eukaryota</taxon>
        <taxon>Viridiplantae</taxon>
        <taxon>Streptophyta</taxon>
        <taxon>Embryophyta</taxon>
        <taxon>Tracheophyta</taxon>
        <taxon>Spermatophyta</taxon>
        <taxon>Magnoliopsida</taxon>
        <taxon>eudicotyledons</taxon>
        <taxon>Gunneridae</taxon>
        <taxon>Pentapetalae</taxon>
        <taxon>rosids</taxon>
        <taxon>fabids</taxon>
        <taxon>Malpighiales</taxon>
        <taxon>Salicaceae</taxon>
        <taxon>Saliceae</taxon>
        <taxon>Salix</taxon>
    </lineage>
</organism>
<dbReference type="AlphaFoldDB" id="A0A9Q0UX55"/>
<dbReference type="FunFam" id="3.30.420.10:FF:000076">
    <property type="entry name" value="RBR-type E3 ubiquitin transferase"/>
    <property type="match status" value="1"/>
</dbReference>
<dbReference type="Proteomes" id="UP001151752">
    <property type="component" value="Chromosome 4"/>
</dbReference>
<protein>
    <recommendedName>
        <fullName evidence="1">RNase H type-1 domain-containing protein</fullName>
    </recommendedName>
</protein>
<evidence type="ECO:0000313" key="3">
    <source>
        <dbReference type="Proteomes" id="UP001151752"/>
    </source>
</evidence>
<dbReference type="SUPFAM" id="SSF53098">
    <property type="entry name" value="Ribonuclease H-like"/>
    <property type="match status" value="1"/>
</dbReference>
<feature type="domain" description="RNase H type-1" evidence="1">
    <location>
        <begin position="39"/>
        <end position="170"/>
    </location>
</feature>
<dbReference type="InterPro" id="IPR044730">
    <property type="entry name" value="RNase_H-like_dom_plant"/>
</dbReference>
<gene>
    <name evidence="2" type="ORF">OIU74_003082</name>
</gene>
<dbReference type="Pfam" id="PF13456">
    <property type="entry name" value="RVT_3"/>
    <property type="match status" value="1"/>
</dbReference>
<dbReference type="InterPro" id="IPR002156">
    <property type="entry name" value="RNaseH_domain"/>
</dbReference>
<evidence type="ECO:0000313" key="2">
    <source>
        <dbReference type="EMBL" id="KAJ6738050.1"/>
    </source>
</evidence>
<dbReference type="PROSITE" id="PS50879">
    <property type="entry name" value="RNASE_H_1"/>
    <property type="match status" value="1"/>
</dbReference>
<evidence type="ECO:0000259" key="1">
    <source>
        <dbReference type="PROSITE" id="PS50879"/>
    </source>
</evidence>
<dbReference type="EMBL" id="JAPFFM010000010">
    <property type="protein sequence ID" value="KAJ6738050.1"/>
    <property type="molecule type" value="Genomic_DNA"/>
</dbReference>
<accession>A0A9Q0UX55</accession>
<keyword evidence="3" id="KW-1185">Reference proteome</keyword>
<comment type="caution">
    <text evidence="2">The sequence shown here is derived from an EMBL/GenBank/DDBJ whole genome shotgun (WGS) entry which is preliminary data.</text>
</comment>
<reference evidence="2" key="2">
    <citation type="journal article" date="2023" name="Int. J. Mol. Sci.">
        <title>De Novo Assembly and Annotation of 11 Diverse Shrub Willow (Salix) Genomes Reveals Novel Gene Organization in Sex-Linked Regions.</title>
        <authorList>
            <person name="Hyden B."/>
            <person name="Feng K."/>
            <person name="Yates T.B."/>
            <person name="Jawdy S."/>
            <person name="Cereghino C."/>
            <person name="Smart L.B."/>
            <person name="Muchero W."/>
        </authorList>
    </citation>
    <scope>NUCLEOTIDE SEQUENCE</scope>
    <source>
        <tissue evidence="2">Shoot tip</tissue>
    </source>
</reference>
<dbReference type="CDD" id="cd06222">
    <property type="entry name" value="RNase_H_like"/>
    <property type="match status" value="1"/>
</dbReference>
<name>A0A9Q0UX55_9ROSI</name>
<dbReference type="GO" id="GO:0003676">
    <property type="term" value="F:nucleic acid binding"/>
    <property type="evidence" value="ECO:0007669"/>
    <property type="project" value="InterPro"/>
</dbReference>
<dbReference type="InterPro" id="IPR036397">
    <property type="entry name" value="RNaseH_sf"/>
</dbReference>
<dbReference type="Gene3D" id="3.30.420.10">
    <property type="entry name" value="Ribonuclease H-like superfamily/Ribonuclease H"/>
    <property type="match status" value="1"/>
</dbReference>
<dbReference type="PANTHER" id="PTHR47723">
    <property type="entry name" value="OS05G0353850 PROTEIN"/>
    <property type="match status" value="1"/>
</dbReference>
<reference evidence="2" key="1">
    <citation type="submission" date="2022-11" db="EMBL/GenBank/DDBJ databases">
        <authorList>
            <person name="Hyden B.L."/>
            <person name="Feng K."/>
            <person name="Yates T."/>
            <person name="Jawdy S."/>
            <person name="Smart L.B."/>
            <person name="Muchero W."/>
        </authorList>
    </citation>
    <scope>NUCLEOTIDE SEQUENCE</scope>
    <source>
        <tissue evidence="2">Shoot tip</tissue>
    </source>
</reference>
<dbReference type="GO" id="GO:0004523">
    <property type="term" value="F:RNA-DNA hybrid ribonuclease activity"/>
    <property type="evidence" value="ECO:0007669"/>
    <property type="project" value="InterPro"/>
</dbReference>
<sequence>MLSFANISRCHIRKLETPARGFIRNLHRGPIPVSWKRPRIGWTKLNFDGSCKGKAGEASIGGLFRNHEAEFLLGYAESIGRATSTVAELAALRRGLELVLENGWSNVWLEGDSKSLVDIIVKRRRVRCKEAQKQVRRINLIMPELENCVVTHVFREGNRAADKLASIGHQLQKPKIWRYIPPDDILQIVEEDAKGKIVFRRR</sequence>
<dbReference type="PANTHER" id="PTHR47723:SF23">
    <property type="entry name" value="REVERSE TRANSCRIPTASE-LIKE PROTEIN"/>
    <property type="match status" value="1"/>
</dbReference>
<proteinExistence type="predicted"/>
<dbReference type="InterPro" id="IPR053151">
    <property type="entry name" value="RNase_H-like"/>
</dbReference>
<dbReference type="InterPro" id="IPR012337">
    <property type="entry name" value="RNaseH-like_sf"/>
</dbReference>